<organism evidence="1 2">
    <name type="scientific">Parapedobacter koreensis</name>
    <dbReference type="NCBI Taxonomy" id="332977"/>
    <lineage>
        <taxon>Bacteria</taxon>
        <taxon>Pseudomonadati</taxon>
        <taxon>Bacteroidota</taxon>
        <taxon>Sphingobacteriia</taxon>
        <taxon>Sphingobacteriales</taxon>
        <taxon>Sphingobacteriaceae</taxon>
        <taxon>Parapedobacter</taxon>
    </lineage>
</organism>
<dbReference type="STRING" id="332977.SAMN05421740_11056"/>
<keyword evidence="1" id="KW-0808">Transferase</keyword>
<dbReference type="AlphaFoldDB" id="A0A1H7T3L4"/>
<sequence>MIGGGHAVVHYTGIHRATKDLDIFCQPQEYPKILKCFAENGYRTELTDSRWLAKVFKGDYFIDIIFDTVNNICKVDDTWYAYAEEGDFCGIPVKFVPPEELVWCKIYVQNRERNDSADVNHLLLKTGHGLDWARLWKRLDTHWHLLLAQLLIFQFVYPSDYRSIIPDWLFHDLISRAKEQYDLPPSLEKVCRGPLIDQTQYEVDIKDWNYKAYTIMTV</sequence>
<protein>
    <submittedName>
        <fullName evidence="1">Uncharacterized nucleotidyltransferase</fullName>
    </submittedName>
</protein>
<dbReference type="Gene3D" id="3.30.460.40">
    <property type="match status" value="1"/>
</dbReference>
<dbReference type="GO" id="GO:0016740">
    <property type="term" value="F:transferase activity"/>
    <property type="evidence" value="ECO:0007669"/>
    <property type="project" value="UniProtKB-KW"/>
</dbReference>
<reference evidence="2" key="1">
    <citation type="submission" date="2016-10" db="EMBL/GenBank/DDBJ databases">
        <authorList>
            <person name="Varghese N."/>
            <person name="Submissions S."/>
        </authorList>
    </citation>
    <scope>NUCLEOTIDE SEQUENCE [LARGE SCALE GENOMIC DNA]</scope>
    <source>
        <strain evidence="2">Jip14</strain>
    </source>
</reference>
<evidence type="ECO:0000313" key="2">
    <source>
        <dbReference type="Proteomes" id="UP000198916"/>
    </source>
</evidence>
<accession>A0A1H7T3L4</accession>
<dbReference type="InterPro" id="IPR018700">
    <property type="entry name" value="DUF2204"/>
</dbReference>
<proteinExistence type="predicted"/>
<gene>
    <name evidence="1" type="ORF">SAMN05421740_11056</name>
</gene>
<dbReference type="Proteomes" id="UP000198916">
    <property type="component" value="Unassembled WGS sequence"/>
</dbReference>
<dbReference type="SUPFAM" id="SSF81301">
    <property type="entry name" value="Nucleotidyltransferase"/>
    <property type="match status" value="1"/>
</dbReference>
<evidence type="ECO:0000313" key="1">
    <source>
        <dbReference type="EMBL" id="SEL79135.1"/>
    </source>
</evidence>
<dbReference type="EMBL" id="FNZR01000010">
    <property type="protein sequence ID" value="SEL79135.1"/>
    <property type="molecule type" value="Genomic_DNA"/>
</dbReference>
<dbReference type="Pfam" id="PF09970">
    <property type="entry name" value="DUF2204"/>
    <property type="match status" value="1"/>
</dbReference>
<name>A0A1H7T3L4_9SPHI</name>
<keyword evidence="2" id="KW-1185">Reference proteome</keyword>
<dbReference type="InterPro" id="IPR043519">
    <property type="entry name" value="NT_sf"/>
</dbReference>